<dbReference type="RefSeq" id="WP_104714043.1">
    <property type="nucleotide sequence ID" value="NZ_PTRA01000001.1"/>
</dbReference>
<keyword evidence="2" id="KW-0489">Methyltransferase</keyword>
<sequence length="239" mass="27336">MNIEETNGWEASAAAWIADMGETGDYGRQYVLDRPMLDRVRPFRRALDVGCGEGRFCRMMQEIGIQTVGIDPTETLLKEARHRDPAGKYHLGKAEALPFPDASFDLVVSYLTLIDIPDIRRAIAEMSRVLMPGGSLLIANLTSFNTAGVETSWIPDPMGQLKYGIDRYLEERAAWVSWRGIHIQNYHRPLSTYMTLLLEQGLQLRHFSEPRPYGGDPAKVEHYSRVPYFMMMEWQKPLR</sequence>
<dbReference type="InterPro" id="IPR029063">
    <property type="entry name" value="SAM-dependent_MTases_sf"/>
</dbReference>
<keyword evidence="2" id="KW-0808">Transferase</keyword>
<dbReference type="GO" id="GO:0008757">
    <property type="term" value="F:S-adenosylmethionine-dependent methyltransferase activity"/>
    <property type="evidence" value="ECO:0007669"/>
    <property type="project" value="InterPro"/>
</dbReference>
<dbReference type="InterPro" id="IPR013216">
    <property type="entry name" value="Methyltransf_11"/>
</dbReference>
<dbReference type="Pfam" id="PF08241">
    <property type="entry name" value="Methyltransf_11"/>
    <property type="match status" value="1"/>
</dbReference>
<evidence type="ECO:0000259" key="1">
    <source>
        <dbReference type="Pfam" id="PF08241"/>
    </source>
</evidence>
<reference evidence="3" key="1">
    <citation type="submission" date="2018-02" db="EMBL/GenBank/DDBJ databases">
        <title>Genome sequencing of Solimonas sp. HR-BB.</title>
        <authorList>
            <person name="Lee Y."/>
            <person name="Jeon C.O."/>
        </authorList>
    </citation>
    <scope>NUCLEOTIDE SEQUENCE [LARGE SCALE GENOMIC DNA]</scope>
    <source>
        <strain evidence="3">HR-U</strain>
    </source>
</reference>
<evidence type="ECO:0000313" key="2">
    <source>
        <dbReference type="EMBL" id="PQA60003.1"/>
    </source>
</evidence>
<accession>A0A2S7IQK5</accession>
<dbReference type="EMBL" id="PTRA01000001">
    <property type="protein sequence ID" value="PQA60003.1"/>
    <property type="molecule type" value="Genomic_DNA"/>
</dbReference>
<dbReference type="CDD" id="cd02440">
    <property type="entry name" value="AdoMet_MTases"/>
    <property type="match status" value="1"/>
</dbReference>
<gene>
    <name evidence="2" type="ORF">C5O19_10380</name>
</gene>
<dbReference type="PANTHER" id="PTHR43591:SF110">
    <property type="entry name" value="RHODANESE DOMAIN-CONTAINING PROTEIN"/>
    <property type="match status" value="1"/>
</dbReference>
<name>A0A2S7IQK5_9BACT</name>
<dbReference type="AlphaFoldDB" id="A0A2S7IQK5"/>
<dbReference type="Proteomes" id="UP000239590">
    <property type="component" value="Unassembled WGS sequence"/>
</dbReference>
<proteinExistence type="predicted"/>
<feature type="domain" description="Methyltransferase type 11" evidence="1">
    <location>
        <begin position="47"/>
        <end position="138"/>
    </location>
</feature>
<dbReference type="Gene3D" id="3.40.50.150">
    <property type="entry name" value="Vaccinia Virus protein VP39"/>
    <property type="match status" value="1"/>
</dbReference>
<dbReference type="PANTHER" id="PTHR43591">
    <property type="entry name" value="METHYLTRANSFERASE"/>
    <property type="match status" value="1"/>
</dbReference>
<evidence type="ECO:0000313" key="3">
    <source>
        <dbReference type="Proteomes" id="UP000239590"/>
    </source>
</evidence>
<dbReference type="OrthoDB" id="597202at2"/>
<dbReference type="GO" id="GO:0032259">
    <property type="term" value="P:methylation"/>
    <property type="evidence" value="ECO:0007669"/>
    <property type="project" value="UniProtKB-KW"/>
</dbReference>
<keyword evidence="3" id="KW-1185">Reference proteome</keyword>
<organism evidence="2 3">
    <name type="scientific">Siphonobacter curvatus</name>
    <dbReference type="NCBI Taxonomy" id="2094562"/>
    <lineage>
        <taxon>Bacteria</taxon>
        <taxon>Pseudomonadati</taxon>
        <taxon>Bacteroidota</taxon>
        <taxon>Cytophagia</taxon>
        <taxon>Cytophagales</taxon>
        <taxon>Cytophagaceae</taxon>
        <taxon>Siphonobacter</taxon>
    </lineage>
</organism>
<comment type="caution">
    <text evidence="2">The sequence shown here is derived from an EMBL/GenBank/DDBJ whole genome shotgun (WGS) entry which is preliminary data.</text>
</comment>
<protein>
    <submittedName>
        <fullName evidence="2">SAM-dependent methyltransferase</fullName>
    </submittedName>
</protein>
<dbReference type="SUPFAM" id="SSF53335">
    <property type="entry name" value="S-adenosyl-L-methionine-dependent methyltransferases"/>
    <property type="match status" value="1"/>
</dbReference>